<comment type="caution">
    <text evidence="1">The sequence shown here is derived from an EMBL/GenBank/DDBJ whole genome shotgun (WGS) entry which is preliminary data.</text>
</comment>
<sequence length="88" mass="9630">MNSFNTNAMKIGKDKQSLLSIANNFNRKSIGIKSTIIEEEQTPLIVFTVEEIAVDEKMLNLSGDSLRMLAAILAGAPTLFEKLGMAKD</sequence>
<protein>
    <submittedName>
        <fullName evidence="1">Uncharacterized protein</fullName>
    </submittedName>
</protein>
<dbReference type="Proteomes" id="UP000184277">
    <property type="component" value="Unassembled WGS sequence"/>
</dbReference>
<dbReference type="EMBL" id="MOKI01000058">
    <property type="protein sequence ID" value="OJR50765.1"/>
    <property type="molecule type" value="Genomic_DNA"/>
</dbReference>
<accession>A0A1M0WGG7</accession>
<evidence type="ECO:0000313" key="2">
    <source>
        <dbReference type="Proteomes" id="UP000184277"/>
    </source>
</evidence>
<dbReference type="AlphaFoldDB" id="A0A1M0WGG7"/>
<organism evidence="1 2">
    <name type="scientific">Escherichia coli</name>
    <dbReference type="NCBI Taxonomy" id="562"/>
    <lineage>
        <taxon>Bacteria</taxon>
        <taxon>Pseudomonadati</taxon>
        <taxon>Pseudomonadota</taxon>
        <taxon>Gammaproteobacteria</taxon>
        <taxon>Enterobacterales</taxon>
        <taxon>Enterobacteriaceae</taxon>
        <taxon>Escherichia</taxon>
    </lineage>
</organism>
<name>A0A1M0WGG7_ECOLX</name>
<reference evidence="1 2" key="1">
    <citation type="submission" date="2016-10" db="EMBL/GenBank/DDBJ databases">
        <title>Comprehensive resistome analysis reveals the prevalence of NDM and MCR-1 in Chinese poultry production.</title>
        <authorList>
            <person name="Wang Y."/>
            <person name="Zhang R."/>
            <person name="Li J."/>
            <person name="Wu Z."/>
            <person name="Wenjuan Y."/>
            <person name="Schwarz S."/>
            <person name="Tyrrell J."/>
            <person name="Zheng Y."/>
            <person name="Wang S."/>
            <person name="Shen Z."/>
            <person name="Liu Z."/>
            <person name="Lei L."/>
            <person name="Li M."/>
            <person name="Zhang Q."/>
            <person name="Wu C."/>
            <person name="Zhang Q."/>
            <person name="Wu Y."/>
            <person name="Walsh T."/>
            <person name="Shen J."/>
        </authorList>
    </citation>
    <scope>NUCLEOTIDE SEQUENCE [LARGE SCALE GENOMIC DNA]</scope>
    <source>
        <strain evidence="1 2">570</strain>
    </source>
</reference>
<proteinExistence type="predicted"/>
<gene>
    <name evidence="1" type="ORF">BK383_24275</name>
</gene>
<evidence type="ECO:0000313" key="1">
    <source>
        <dbReference type="EMBL" id="OJR50765.1"/>
    </source>
</evidence>